<dbReference type="CDD" id="cd10336">
    <property type="entry name" value="SLC6sbd_Tyt1-Like"/>
    <property type="match status" value="1"/>
</dbReference>
<dbReference type="PROSITE" id="PS00610">
    <property type="entry name" value="NA_NEUROTRAN_SYMP_1"/>
    <property type="match status" value="1"/>
</dbReference>
<dbReference type="SUPFAM" id="SSF161070">
    <property type="entry name" value="SNF-like"/>
    <property type="match status" value="1"/>
</dbReference>
<evidence type="ECO:0000313" key="8">
    <source>
        <dbReference type="EMBL" id="UYM13887.1"/>
    </source>
</evidence>
<feature type="transmembrane region" description="Helical" evidence="7">
    <location>
        <begin position="348"/>
        <end position="367"/>
    </location>
</feature>
<dbReference type="Proteomes" id="UP001163255">
    <property type="component" value="Chromosome"/>
</dbReference>
<sequence>MSTSEPENKIWESRLTFVLAASGAAIGLANLWRFPYIAIQYGGGAFILVYLLSVMFLSLPLMIAEVGLGRYSRSDPITAMVSLARHAGSPCGWGSIGIVGAAASLIMLSFYSVVGGWAIAYTLKSFSGTFAGMDATSICDYFDDMVSDPVALTVWHSVFMLATIIIVAFGIHKGLENSLKVMMPAMIVILLLMLVYAITETGQFGRTVAFMFRPDFSKLTIDGVIAATGQAFFTLGSGLCMMMTYGAYISKKNKILTTSLVVVGLDTAVAILAGLTIFPVVFAFGLEARSGPGLLFVSLTTALAQKIFGALLGGTIFILASIAALSSSISLMEPAVAWLQKRFSIKRFWAAGVVGFLVWLLGLGSVFSFNIWSGVDYRWFGKSFFDLMVYLATSLMMPLNSLMIALFVGWKMGRNRMAEFLGMAGVPFNIWMFSIRVVAPLAIVFILLMSFGLYR</sequence>
<organism evidence="8 9">
    <name type="scientific">Endozoicomonas euniceicola</name>
    <dbReference type="NCBI Taxonomy" id="1234143"/>
    <lineage>
        <taxon>Bacteria</taxon>
        <taxon>Pseudomonadati</taxon>
        <taxon>Pseudomonadota</taxon>
        <taxon>Gammaproteobacteria</taxon>
        <taxon>Oceanospirillales</taxon>
        <taxon>Endozoicomonadaceae</taxon>
        <taxon>Endozoicomonas</taxon>
    </lineage>
</organism>
<dbReference type="EMBL" id="CP103300">
    <property type="protein sequence ID" value="UYM13887.1"/>
    <property type="molecule type" value="Genomic_DNA"/>
</dbReference>
<dbReference type="PANTHER" id="PTHR42948:SF1">
    <property type="entry name" value="TRANSPORTER"/>
    <property type="match status" value="1"/>
</dbReference>
<dbReference type="PANTHER" id="PTHR42948">
    <property type="entry name" value="TRANSPORTER"/>
    <property type="match status" value="1"/>
</dbReference>
<feature type="transmembrane region" description="Helical" evidence="7">
    <location>
        <begin position="93"/>
        <end position="120"/>
    </location>
</feature>
<feature type="transmembrane region" description="Helical" evidence="7">
    <location>
        <begin position="219"/>
        <end position="248"/>
    </location>
</feature>
<dbReference type="RefSeq" id="WP_262595304.1">
    <property type="nucleotide sequence ID" value="NZ_CP103300.1"/>
</dbReference>
<keyword evidence="5 7" id="KW-0472">Membrane</keyword>
<comment type="subcellular location">
    <subcellularLocation>
        <location evidence="1">Membrane</location>
        <topology evidence="1">Multi-pass membrane protein</topology>
    </subcellularLocation>
</comment>
<feature type="transmembrane region" description="Helical" evidence="7">
    <location>
        <begin position="260"/>
        <end position="286"/>
    </location>
</feature>
<gene>
    <name evidence="8" type="ORF">NX720_13255</name>
</gene>
<dbReference type="Pfam" id="PF00209">
    <property type="entry name" value="SNF"/>
    <property type="match status" value="2"/>
</dbReference>
<keyword evidence="3 6" id="KW-0812">Transmembrane</keyword>
<dbReference type="PRINTS" id="PR00176">
    <property type="entry name" value="NANEUSMPORT"/>
</dbReference>
<reference evidence="8" key="1">
    <citation type="submission" date="2022-10" db="EMBL/GenBank/DDBJ databases">
        <title>Completed Genome Sequence of two octocoral isolated bacterium, Endozoicomonas euniceicola EF212T and Endozoicomonas gorgoniicola PS125T.</title>
        <authorList>
            <person name="Chiou Y.-J."/>
            <person name="Chen Y.-H."/>
        </authorList>
    </citation>
    <scope>NUCLEOTIDE SEQUENCE</scope>
    <source>
        <strain evidence="8">EF212</strain>
    </source>
</reference>
<evidence type="ECO:0000256" key="4">
    <source>
        <dbReference type="ARBA" id="ARBA00022989"/>
    </source>
</evidence>
<keyword evidence="6" id="KW-0769">Symport</keyword>
<dbReference type="InterPro" id="IPR000175">
    <property type="entry name" value="Na/ntran_symport"/>
</dbReference>
<keyword evidence="2 6" id="KW-0813">Transport</keyword>
<dbReference type="NCBIfam" id="NF037979">
    <property type="entry name" value="Na_transp"/>
    <property type="match status" value="1"/>
</dbReference>
<feature type="transmembrane region" description="Helical" evidence="7">
    <location>
        <begin position="150"/>
        <end position="169"/>
    </location>
</feature>
<dbReference type="InterPro" id="IPR047218">
    <property type="entry name" value="YocR/YhdH-like"/>
</dbReference>
<name>A0ABY6GMH5_9GAMM</name>
<feature type="transmembrane region" description="Helical" evidence="7">
    <location>
        <begin position="38"/>
        <end position="63"/>
    </location>
</feature>
<proteinExistence type="inferred from homology"/>
<evidence type="ECO:0000256" key="2">
    <source>
        <dbReference type="ARBA" id="ARBA00022448"/>
    </source>
</evidence>
<evidence type="ECO:0000256" key="3">
    <source>
        <dbReference type="ARBA" id="ARBA00022692"/>
    </source>
</evidence>
<accession>A0ABY6GMH5</accession>
<dbReference type="InterPro" id="IPR037272">
    <property type="entry name" value="SNS_sf"/>
</dbReference>
<comment type="similarity">
    <text evidence="6">Belongs to the sodium:neurotransmitter symporter (SNF) (TC 2.A.22) family.</text>
</comment>
<keyword evidence="9" id="KW-1185">Reference proteome</keyword>
<evidence type="ECO:0000256" key="5">
    <source>
        <dbReference type="ARBA" id="ARBA00023136"/>
    </source>
</evidence>
<evidence type="ECO:0000256" key="7">
    <source>
        <dbReference type="SAM" id="Phobius"/>
    </source>
</evidence>
<keyword evidence="4 7" id="KW-1133">Transmembrane helix</keyword>
<feature type="transmembrane region" description="Helical" evidence="7">
    <location>
        <begin position="306"/>
        <end position="327"/>
    </location>
</feature>
<feature type="transmembrane region" description="Helical" evidence="7">
    <location>
        <begin position="430"/>
        <end position="454"/>
    </location>
</feature>
<protein>
    <recommendedName>
        <fullName evidence="6">Transporter</fullName>
    </recommendedName>
</protein>
<dbReference type="PROSITE" id="PS50267">
    <property type="entry name" value="NA_NEUROTRAN_SYMP_3"/>
    <property type="match status" value="1"/>
</dbReference>
<feature type="transmembrane region" description="Helical" evidence="7">
    <location>
        <begin position="387"/>
        <end position="410"/>
    </location>
</feature>
<evidence type="ECO:0000256" key="6">
    <source>
        <dbReference type="RuleBase" id="RU003732"/>
    </source>
</evidence>
<feature type="transmembrane region" description="Helical" evidence="7">
    <location>
        <begin position="181"/>
        <end position="199"/>
    </location>
</feature>
<evidence type="ECO:0000313" key="9">
    <source>
        <dbReference type="Proteomes" id="UP001163255"/>
    </source>
</evidence>
<evidence type="ECO:0000256" key="1">
    <source>
        <dbReference type="ARBA" id="ARBA00004141"/>
    </source>
</evidence>
<feature type="transmembrane region" description="Helical" evidence="7">
    <location>
        <begin position="15"/>
        <end position="32"/>
    </location>
</feature>